<evidence type="ECO:0000313" key="2">
    <source>
        <dbReference type="EMBL" id="CAF2209617.1"/>
    </source>
</evidence>
<feature type="transmembrane region" description="Helical" evidence="1">
    <location>
        <begin position="91"/>
        <end position="109"/>
    </location>
</feature>
<name>A0A816ZFP8_9BILA</name>
<organism evidence="2 3">
    <name type="scientific">Rotaria magnacalcarata</name>
    <dbReference type="NCBI Taxonomy" id="392030"/>
    <lineage>
        <taxon>Eukaryota</taxon>
        <taxon>Metazoa</taxon>
        <taxon>Spiralia</taxon>
        <taxon>Gnathifera</taxon>
        <taxon>Rotifera</taxon>
        <taxon>Eurotatoria</taxon>
        <taxon>Bdelloidea</taxon>
        <taxon>Philodinida</taxon>
        <taxon>Philodinidae</taxon>
        <taxon>Rotaria</taxon>
    </lineage>
</organism>
<proteinExistence type="predicted"/>
<gene>
    <name evidence="2" type="ORF">MBJ925_LOCUS35806</name>
</gene>
<evidence type="ECO:0000313" key="3">
    <source>
        <dbReference type="Proteomes" id="UP000663824"/>
    </source>
</evidence>
<evidence type="ECO:0008006" key="4">
    <source>
        <dbReference type="Google" id="ProtNLM"/>
    </source>
</evidence>
<evidence type="ECO:0000256" key="1">
    <source>
        <dbReference type="SAM" id="Phobius"/>
    </source>
</evidence>
<comment type="caution">
    <text evidence="2">The sequence shown here is derived from an EMBL/GenBank/DDBJ whole genome shotgun (WGS) entry which is preliminary data.</text>
</comment>
<protein>
    <recommendedName>
        <fullName evidence="4">G-protein coupled receptors family 1 profile domain-containing protein</fullName>
    </recommendedName>
</protein>
<keyword evidence="1" id="KW-0812">Transmembrane</keyword>
<feature type="transmembrane region" description="Helical" evidence="1">
    <location>
        <begin position="138"/>
        <end position="162"/>
    </location>
</feature>
<dbReference type="SUPFAM" id="SSF81321">
    <property type="entry name" value="Family A G protein-coupled receptor-like"/>
    <property type="match status" value="1"/>
</dbReference>
<feature type="transmembrane region" description="Helical" evidence="1">
    <location>
        <begin position="12"/>
        <end position="37"/>
    </location>
</feature>
<feature type="transmembrane region" description="Helical" evidence="1">
    <location>
        <begin position="49"/>
        <end position="71"/>
    </location>
</feature>
<dbReference type="Gene3D" id="1.20.1070.10">
    <property type="entry name" value="Rhodopsin 7-helix transmembrane proteins"/>
    <property type="match status" value="1"/>
</dbReference>
<dbReference type="Proteomes" id="UP000663824">
    <property type="component" value="Unassembled WGS sequence"/>
</dbReference>
<dbReference type="EMBL" id="CAJNRE010019790">
    <property type="protein sequence ID" value="CAF2209617.1"/>
    <property type="molecule type" value="Genomic_DNA"/>
</dbReference>
<reference evidence="2" key="1">
    <citation type="submission" date="2021-02" db="EMBL/GenBank/DDBJ databases">
        <authorList>
            <person name="Nowell W R."/>
        </authorList>
    </citation>
    <scope>NUCLEOTIDE SEQUENCE</scope>
</reference>
<keyword evidence="1" id="KW-0472">Membrane</keyword>
<accession>A0A816ZFP8</accession>
<keyword evidence="1" id="KW-1133">Transmembrane helix</keyword>
<sequence>MPDVQLLVIIQYINIYIGLFAASIGTIGNILNIITFTCLKKYRIIPSPIFLAGASLAEQLTIIGLLFPQSIDYATGHDPRVMSSLFCKISSVLYTGGGVFALVCLYLAAIDRDLQTCRSAVKRQWMKMKSQHYKDTSLLKFVTLIYCCMLIFINNLPISVLLKSDYKENHFSAVITVDLAKNFLFRVSATHLKSNEKGILRVSYICQKIVYNSTNFKFGGAGFLWTTKCICIRMSILS</sequence>
<dbReference type="AlphaFoldDB" id="A0A816ZFP8"/>